<organism evidence="2 3">
    <name type="scientific">Glycine soja</name>
    <name type="common">Wild soybean</name>
    <dbReference type="NCBI Taxonomy" id="3848"/>
    <lineage>
        <taxon>Eukaryota</taxon>
        <taxon>Viridiplantae</taxon>
        <taxon>Streptophyta</taxon>
        <taxon>Embryophyta</taxon>
        <taxon>Tracheophyta</taxon>
        <taxon>Spermatophyta</taxon>
        <taxon>Magnoliopsida</taxon>
        <taxon>eudicotyledons</taxon>
        <taxon>Gunneridae</taxon>
        <taxon>Pentapetalae</taxon>
        <taxon>rosids</taxon>
        <taxon>fabids</taxon>
        <taxon>Fabales</taxon>
        <taxon>Fabaceae</taxon>
        <taxon>Papilionoideae</taxon>
        <taxon>50 kb inversion clade</taxon>
        <taxon>NPAAA clade</taxon>
        <taxon>indigoferoid/millettioid clade</taxon>
        <taxon>Phaseoleae</taxon>
        <taxon>Glycine</taxon>
        <taxon>Glycine subgen. Soja</taxon>
    </lineage>
</organism>
<evidence type="ECO:0000313" key="2">
    <source>
        <dbReference type="EMBL" id="RZB80887.1"/>
    </source>
</evidence>
<evidence type="ECO:0000259" key="1">
    <source>
        <dbReference type="PROSITE" id="PS50878"/>
    </source>
</evidence>
<evidence type="ECO:0000313" key="3">
    <source>
        <dbReference type="Proteomes" id="UP000289340"/>
    </source>
</evidence>
<feature type="domain" description="Reverse transcriptase" evidence="1">
    <location>
        <begin position="179"/>
        <end position="442"/>
    </location>
</feature>
<dbReference type="EMBL" id="QZWG01000011">
    <property type="protein sequence ID" value="RZB80887.1"/>
    <property type="molecule type" value="Genomic_DNA"/>
</dbReference>
<comment type="caution">
    <text evidence="2">The sequence shown here is derived from an EMBL/GenBank/DDBJ whole genome shotgun (WGS) entry which is preliminary data.</text>
</comment>
<gene>
    <name evidence="2" type="ORF">D0Y65_030568</name>
</gene>
<feature type="non-terminal residue" evidence="2">
    <location>
        <position position="1"/>
    </location>
</feature>
<reference evidence="2 3" key="1">
    <citation type="submission" date="2018-09" db="EMBL/GenBank/DDBJ databases">
        <title>A high-quality reference genome of wild soybean provides a powerful tool to mine soybean genomes.</title>
        <authorList>
            <person name="Xie M."/>
            <person name="Chung C.Y.L."/>
            <person name="Li M.-W."/>
            <person name="Wong F.-L."/>
            <person name="Chan T.-F."/>
            <person name="Lam H.-M."/>
        </authorList>
    </citation>
    <scope>NUCLEOTIDE SEQUENCE [LARGE SCALE GENOMIC DNA]</scope>
    <source>
        <strain evidence="3">cv. W05</strain>
        <tissue evidence="2">Hypocotyl of etiolated seedlings</tissue>
    </source>
</reference>
<name>A0A445I4A2_GLYSO</name>
<dbReference type="PANTHER" id="PTHR19446">
    <property type="entry name" value="REVERSE TRANSCRIPTASES"/>
    <property type="match status" value="1"/>
</dbReference>
<dbReference type="InterPro" id="IPR043502">
    <property type="entry name" value="DNA/RNA_pol_sf"/>
</dbReference>
<dbReference type="Gene3D" id="3.30.70.270">
    <property type="match status" value="1"/>
</dbReference>
<protein>
    <submittedName>
        <fullName evidence="2">LINE-1 retrotransposable element ORF2 protein</fullName>
    </submittedName>
</protein>
<proteinExistence type="predicted"/>
<dbReference type="PROSITE" id="PS50878">
    <property type="entry name" value="RT_POL"/>
    <property type="match status" value="1"/>
</dbReference>
<dbReference type="Gene3D" id="3.40.20.10">
    <property type="entry name" value="Severin"/>
    <property type="match status" value="1"/>
</dbReference>
<dbReference type="InterPro" id="IPR000477">
    <property type="entry name" value="RT_dom"/>
</dbReference>
<dbReference type="Proteomes" id="UP000289340">
    <property type="component" value="Chromosome 11"/>
</dbReference>
<dbReference type="InterPro" id="IPR043128">
    <property type="entry name" value="Rev_trsase/Diguanyl_cyclase"/>
</dbReference>
<dbReference type="Pfam" id="PF00078">
    <property type="entry name" value="RVT_1"/>
    <property type="match status" value="1"/>
</dbReference>
<dbReference type="InterPro" id="IPR029006">
    <property type="entry name" value="ADF-H/Gelsolin-like_dom_sf"/>
</dbReference>
<sequence>ITDGEAKPMEGELSKSLLENYKCYLLDCGAEVFVRVGRVTQVKERKAECEAAEVWQINGSAKTPLPKEDISKFYSGDCYIVLYTYHSSERKEDYYMCCWFGKDSTKNSSIGYGYDSSSLDTREEDRNYKYYRRIQKQEVNEALKRMSNGKAVGPDNIPIEVWKTLGDRGLEWLTKLFNEIMRSKRMPEEWRRSTLVPIYKNKGDIQNCANYRGIKLMSHTMKLWERVIERRLRKETQVTENQFGFMPGRSTMEAIYLLRRVMEQYRMDQQDLHLIFIDLEKAYDRVPREILWKALEKKGVRVAYIRAIQDMYDRVSTSVRTQGGESDDFPITIGLHQGSTLSPYLFTLILDVLTEQIQEIAPRCMLFADDIVLLGESREELNERLETWRRALETHGFRLSRSKSEYMECKFNKSRRVSNSEVKIGDHIIPQVTRFKYLGSVIQDDGEIEGDVNHRIQAGWMKWRKASGVLCDAKIPIKLKGKFYRTAVRPAILYGTECWAVKSQHETKVGVAEMRILRWMCGKTRQDKIRNGAIRERVGVAPIVEKMVENRLRWFGHVERRPVDSVVRRVDQMERRQTIRGRGRPKKTIREVIKKDLELNDLDRSMVLDRTLWRKLIHVADPT</sequence>
<dbReference type="SUPFAM" id="SSF56672">
    <property type="entry name" value="DNA/RNA polymerases"/>
    <property type="match status" value="1"/>
</dbReference>
<accession>A0A445I4A2</accession>
<dbReference type="AlphaFoldDB" id="A0A445I4A2"/>
<dbReference type="SUPFAM" id="SSF55753">
    <property type="entry name" value="Actin depolymerizing proteins"/>
    <property type="match status" value="2"/>
</dbReference>
<dbReference type="CDD" id="cd01650">
    <property type="entry name" value="RT_nLTR_like"/>
    <property type="match status" value="1"/>
</dbReference>
<keyword evidence="3" id="KW-1185">Reference proteome</keyword>